<dbReference type="EMBL" id="BOMF01000093">
    <property type="protein sequence ID" value="GID47648.1"/>
    <property type="molecule type" value="Genomic_DNA"/>
</dbReference>
<reference evidence="1" key="1">
    <citation type="submission" date="2021-01" db="EMBL/GenBank/DDBJ databases">
        <title>Whole genome shotgun sequence of Actinoplanes capillaceus NBRC 16408.</title>
        <authorList>
            <person name="Komaki H."/>
            <person name="Tamura T."/>
        </authorList>
    </citation>
    <scope>NUCLEOTIDE SEQUENCE [LARGE SCALE GENOMIC DNA]</scope>
    <source>
        <strain evidence="1">NBRC 16408</strain>
    </source>
</reference>
<protein>
    <submittedName>
        <fullName evidence="1">Uncharacterized protein</fullName>
    </submittedName>
</protein>
<name>A0ABQ3WN37_9ACTN</name>
<proteinExistence type="predicted"/>
<gene>
    <name evidence="1" type="ORF">Aca07nite_49230</name>
</gene>
<sequence>MRQTNTNGPDPMWDPARFEAGRFKVKHLRRSLGGLLAQLLELAPPPAWTTPRVGQDHR</sequence>
<comment type="caution">
    <text evidence="1">The sequence shown here is derived from an EMBL/GenBank/DDBJ whole genome shotgun (WGS) entry which is preliminary data.</text>
</comment>
<evidence type="ECO:0000313" key="1">
    <source>
        <dbReference type="EMBL" id="GID47648.1"/>
    </source>
</evidence>
<organism evidence="1">
    <name type="scientific">Actinoplanes campanulatus</name>
    <dbReference type="NCBI Taxonomy" id="113559"/>
    <lineage>
        <taxon>Bacteria</taxon>
        <taxon>Bacillati</taxon>
        <taxon>Actinomycetota</taxon>
        <taxon>Actinomycetes</taxon>
        <taxon>Micromonosporales</taxon>
        <taxon>Micromonosporaceae</taxon>
        <taxon>Actinoplanes</taxon>
    </lineage>
</organism>
<accession>A0ABQ3WN37</accession>